<sequence>MSGDHNDAEATEPEEEGGQYANQNHRLASQFVPLSLYAILIWPFVSCGLLV</sequence>
<name>J3MVN5_ORYBR</name>
<protein>
    <submittedName>
        <fullName evidence="3">Uncharacterized protein</fullName>
    </submittedName>
</protein>
<keyword evidence="4" id="KW-1185">Reference proteome</keyword>
<dbReference type="Proteomes" id="UP000006038">
    <property type="component" value="Chromosome 9"/>
</dbReference>
<keyword evidence="2" id="KW-0472">Membrane</keyword>
<evidence type="ECO:0000313" key="3">
    <source>
        <dbReference type="EnsemblPlants" id="OB09G10630.1"/>
    </source>
</evidence>
<dbReference type="EnsemblPlants" id="OB09G10630.1">
    <property type="protein sequence ID" value="OB09G10630.1"/>
    <property type="gene ID" value="OB09G10630"/>
</dbReference>
<evidence type="ECO:0000256" key="2">
    <source>
        <dbReference type="SAM" id="Phobius"/>
    </source>
</evidence>
<evidence type="ECO:0000256" key="1">
    <source>
        <dbReference type="SAM" id="MobiDB-lite"/>
    </source>
</evidence>
<dbReference type="HOGENOM" id="CLU_3109628_0_0_1"/>
<keyword evidence="2" id="KW-1133">Transmembrane helix</keyword>
<dbReference type="AlphaFoldDB" id="J3MVN5"/>
<accession>J3MVN5</accession>
<reference evidence="3" key="1">
    <citation type="journal article" date="2013" name="Nat. Commun.">
        <title>Whole-genome sequencing of Oryza brachyantha reveals mechanisms underlying Oryza genome evolution.</title>
        <authorList>
            <person name="Chen J."/>
            <person name="Huang Q."/>
            <person name="Gao D."/>
            <person name="Wang J."/>
            <person name="Lang Y."/>
            <person name="Liu T."/>
            <person name="Li B."/>
            <person name="Bai Z."/>
            <person name="Luis Goicoechea J."/>
            <person name="Liang C."/>
            <person name="Chen C."/>
            <person name="Zhang W."/>
            <person name="Sun S."/>
            <person name="Liao Y."/>
            <person name="Zhang X."/>
            <person name="Yang L."/>
            <person name="Song C."/>
            <person name="Wang M."/>
            <person name="Shi J."/>
            <person name="Liu G."/>
            <person name="Liu J."/>
            <person name="Zhou H."/>
            <person name="Zhou W."/>
            <person name="Yu Q."/>
            <person name="An N."/>
            <person name="Chen Y."/>
            <person name="Cai Q."/>
            <person name="Wang B."/>
            <person name="Liu B."/>
            <person name="Min J."/>
            <person name="Huang Y."/>
            <person name="Wu H."/>
            <person name="Li Z."/>
            <person name="Zhang Y."/>
            <person name="Yin Y."/>
            <person name="Song W."/>
            <person name="Jiang J."/>
            <person name="Jackson S.A."/>
            <person name="Wing R.A."/>
            <person name="Wang J."/>
            <person name="Chen M."/>
        </authorList>
    </citation>
    <scope>NUCLEOTIDE SEQUENCE [LARGE SCALE GENOMIC DNA]</scope>
    <source>
        <strain evidence="3">cv. IRGC 101232</strain>
    </source>
</reference>
<reference evidence="3" key="2">
    <citation type="submission" date="2013-04" db="UniProtKB">
        <authorList>
            <consortium name="EnsemblPlants"/>
        </authorList>
    </citation>
    <scope>IDENTIFICATION</scope>
</reference>
<organism evidence="3">
    <name type="scientific">Oryza brachyantha</name>
    <name type="common">malo sina</name>
    <dbReference type="NCBI Taxonomy" id="4533"/>
    <lineage>
        <taxon>Eukaryota</taxon>
        <taxon>Viridiplantae</taxon>
        <taxon>Streptophyta</taxon>
        <taxon>Embryophyta</taxon>
        <taxon>Tracheophyta</taxon>
        <taxon>Spermatophyta</taxon>
        <taxon>Magnoliopsida</taxon>
        <taxon>Liliopsida</taxon>
        <taxon>Poales</taxon>
        <taxon>Poaceae</taxon>
        <taxon>BOP clade</taxon>
        <taxon>Oryzoideae</taxon>
        <taxon>Oryzeae</taxon>
        <taxon>Oryzinae</taxon>
        <taxon>Oryza</taxon>
    </lineage>
</organism>
<dbReference type="Gramene" id="OB09G10630.1">
    <property type="protein sequence ID" value="OB09G10630.1"/>
    <property type="gene ID" value="OB09G10630"/>
</dbReference>
<proteinExistence type="predicted"/>
<evidence type="ECO:0000313" key="4">
    <source>
        <dbReference type="Proteomes" id="UP000006038"/>
    </source>
</evidence>
<feature type="transmembrane region" description="Helical" evidence="2">
    <location>
        <begin position="31"/>
        <end position="50"/>
    </location>
</feature>
<feature type="region of interest" description="Disordered" evidence="1">
    <location>
        <begin position="1"/>
        <end position="22"/>
    </location>
</feature>
<keyword evidence="2" id="KW-0812">Transmembrane</keyword>